<organism evidence="1 3">
    <name type="scientific">Streptococcus constellatus subsp. pharyngis SK1060 = CCUG 46377</name>
    <dbReference type="NCBI Taxonomy" id="1035184"/>
    <lineage>
        <taxon>Bacteria</taxon>
        <taxon>Bacillati</taxon>
        <taxon>Bacillota</taxon>
        <taxon>Bacilli</taxon>
        <taxon>Lactobacillales</taxon>
        <taxon>Streptococcaceae</taxon>
        <taxon>Streptococcus</taxon>
        <taxon>Streptococcus anginosus group</taxon>
    </lineage>
</organism>
<accession>F9P979</accession>
<protein>
    <submittedName>
        <fullName evidence="1">Conserved domain protein</fullName>
    </submittedName>
</protein>
<name>F9P979_STRCV</name>
<reference evidence="1 3" key="1">
    <citation type="submission" date="2011-06" db="EMBL/GenBank/DDBJ databases">
        <authorList>
            <person name="Harkins D.M."/>
            <person name="Madupu R."/>
            <person name="Durkin A.S."/>
            <person name="Torralba M."/>
            <person name="Methe B."/>
            <person name="Sutton G.G."/>
            <person name="Nelson K.E."/>
        </authorList>
    </citation>
    <scope>NUCLEOTIDE SEQUENCE [LARGE SCALE GENOMIC DNA]</scope>
    <source>
        <strain evidence="1 3">SK1060</strain>
    </source>
</reference>
<dbReference type="AlphaFoldDB" id="F9P979"/>
<reference evidence="2 4" key="2">
    <citation type="submission" date="2013-09" db="EMBL/GenBank/DDBJ databases">
        <title>Genome Sequences of seven clinical isolates and type strains of anginosus group streptococci.</title>
        <authorList>
            <person name="Maruyama F."/>
            <person name="Sakurai A."/>
            <person name="Ogura Y."/>
            <person name="Homma H."/>
            <person name="Takahashi N."/>
            <person name="Ohtsubo Y."/>
            <person name="Hoshino T."/>
            <person name="Okahashi N."/>
            <person name="Nakagawa I."/>
            <person name="Kimura S."/>
            <person name="Fujiwara T."/>
            <person name="Hayashi T."/>
            <person name="Shintani S."/>
        </authorList>
    </citation>
    <scope>NUCLEOTIDE SEQUENCE [LARGE SCALE GENOMIC DNA]</scope>
    <source>
        <strain evidence="2">CCUG 46377</strain>
        <strain evidence="4">CCUG46377</strain>
    </source>
</reference>
<gene>
    <name evidence="2" type="ORF">ANG5_0576</name>
    <name evidence="1" type="ORF">HMPREF1042_1388</name>
</gene>
<proteinExistence type="predicted"/>
<dbReference type="RefSeq" id="WP_006268770.1">
    <property type="nucleotide sequence ID" value="NZ_BASX01000003.1"/>
</dbReference>
<dbReference type="EMBL" id="AFUP01000006">
    <property type="protein sequence ID" value="EGV07984.1"/>
    <property type="molecule type" value="Genomic_DNA"/>
</dbReference>
<sequence length="61" mass="7172">MENTLMYLDTYIIQQDMRIRLPKCILTNMKVEKGVSKFDIYLDPVNNELVLKIHDEGGKNE</sequence>
<evidence type="ECO:0000313" key="2">
    <source>
        <dbReference type="EMBL" id="GAD44048.1"/>
    </source>
</evidence>
<evidence type="ECO:0000313" key="4">
    <source>
        <dbReference type="Proteomes" id="UP000016985"/>
    </source>
</evidence>
<evidence type="ECO:0000313" key="3">
    <source>
        <dbReference type="Proteomes" id="UP000003287"/>
    </source>
</evidence>
<dbReference type="Proteomes" id="UP000003287">
    <property type="component" value="Unassembled WGS sequence"/>
</dbReference>
<evidence type="ECO:0000313" key="1">
    <source>
        <dbReference type="EMBL" id="EGV07984.1"/>
    </source>
</evidence>
<dbReference type="eggNOG" id="ENOG5033JCC">
    <property type="taxonomic scope" value="Bacteria"/>
</dbReference>
<keyword evidence="4" id="KW-1185">Reference proteome</keyword>
<dbReference type="Proteomes" id="UP000016985">
    <property type="component" value="Unassembled WGS sequence"/>
</dbReference>
<dbReference type="EMBL" id="BASX01000003">
    <property type="protein sequence ID" value="GAD44048.1"/>
    <property type="molecule type" value="Genomic_DNA"/>
</dbReference>